<organism evidence="11 12">
    <name type="scientific">Cyanobium gracile UHCC 0281</name>
    <dbReference type="NCBI Taxonomy" id="3110309"/>
    <lineage>
        <taxon>Bacteria</taxon>
        <taxon>Bacillati</taxon>
        <taxon>Cyanobacteriota</taxon>
        <taxon>Cyanophyceae</taxon>
        <taxon>Synechococcales</taxon>
        <taxon>Prochlorococcaceae</taxon>
        <taxon>Cyanobium</taxon>
    </lineage>
</organism>
<dbReference type="Gene3D" id="1.10.3130.20">
    <property type="entry name" value="Phycobilisome linker domain"/>
    <property type="match status" value="1"/>
</dbReference>
<reference evidence="11 12" key="1">
    <citation type="submission" date="2023-12" db="EMBL/GenBank/DDBJ databases">
        <title>Baltic Sea Cyanobacteria.</title>
        <authorList>
            <person name="Delbaje E."/>
            <person name="Fewer D.P."/>
            <person name="Shishido T.K."/>
        </authorList>
    </citation>
    <scope>NUCLEOTIDE SEQUENCE [LARGE SCALE GENOMIC DNA]</scope>
    <source>
        <strain evidence="11 12">UHCC 0281</strain>
    </source>
</reference>
<dbReference type="RefSeq" id="WP_323357249.1">
    <property type="nucleotide sequence ID" value="NZ_JAYGHY010000042.1"/>
</dbReference>
<dbReference type="PANTHER" id="PTHR34011:SF6">
    <property type="entry name" value="PHYCOBILIPROTEIN APCE"/>
    <property type="match status" value="1"/>
</dbReference>
<proteinExistence type="inferred from homology"/>
<dbReference type="InterPro" id="IPR016470">
    <property type="entry name" value="Phycobilisome"/>
</dbReference>
<evidence type="ECO:0000256" key="5">
    <source>
        <dbReference type="ARBA" id="ARBA00023078"/>
    </source>
</evidence>
<dbReference type="Pfam" id="PF00427">
    <property type="entry name" value="PBS_linker_poly"/>
    <property type="match status" value="1"/>
</dbReference>
<evidence type="ECO:0000256" key="6">
    <source>
        <dbReference type="ARBA" id="ARBA00023136"/>
    </source>
</evidence>
<dbReference type="PROSITE" id="PS51445">
    <property type="entry name" value="PBS_LINKER"/>
    <property type="match status" value="1"/>
</dbReference>
<comment type="similarity">
    <text evidence="7">Belongs to the phycobilisome linker protein family.</text>
</comment>
<evidence type="ECO:0000256" key="8">
    <source>
        <dbReference type="SAM" id="MobiDB-lite"/>
    </source>
</evidence>
<feature type="domain" description="CpcD-like" evidence="9">
    <location>
        <begin position="261"/>
        <end position="311"/>
    </location>
</feature>
<keyword evidence="2" id="KW-0602">Photosynthesis</keyword>
<sequence length="311" mass="34491">MALVQAPSLGIERFADDRNKENWSKASPQDRDGILRLVYQQVLGQQYVMQNERLVGAESLFRNGYLTVQEFVRTLAKSGLYRSRFFESCNPYRFIELNHKHLLGRAPHNKAEMLHHFTILQEHGYDAEIDSYIDSPEYQERFGSDVVPYLHGWDYSAGHQGQQFSWLMQLAGGAAASVKGDSAGTRFKLGRALHQDRAVTVSVKSPRFSGESFFQANVGQGGSRVDGPVSRNGQPTDPSRGHREEALVVSAGVRGTSGSSGRVATITATGLVNNAVVRSGSYVMRVPYSRMNEALQRVQRLGGRVVRVSVN</sequence>
<gene>
    <name evidence="11" type="ORF">VB739_11840</name>
</gene>
<comment type="subcellular location">
    <subcellularLocation>
        <location evidence="1">Cellular thylakoid membrane</location>
        <topology evidence="1">Peripheral membrane protein</topology>
        <orientation evidence="1">Cytoplasmic side</orientation>
    </subcellularLocation>
</comment>
<evidence type="ECO:0000256" key="2">
    <source>
        <dbReference type="ARBA" id="ARBA00022531"/>
    </source>
</evidence>
<evidence type="ECO:0000313" key="12">
    <source>
        <dbReference type="Proteomes" id="UP001302329"/>
    </source>
</evidence>
<protein>
    <submittedName>
        <fullName evidence="11">Phycobilisome rod-core linker polypeptide</fullName>
    </submittedName>
</protein>
<evidence type="ECO:0000256" key="4">
    <source>
        <dbReference type="ARBA" id="ARBA00022738"/>
    </source>
</evidence>
<dbReference type="PROSITE" id="PS51441">
    <property type="entry name" value="CPCD_LIKE"/>
    <property type="match status" value="1"/>
</dbReference>
<dbReference type="Pfam" id="PF01383">
    <property type="entry name" value="CpcD"/>
    <property type="match status" value="1"/>
</dbReference>
<evidence type="ECO:0000259" key="10">
    <source>
        <dbReference type="PROSITE" id="PS51445"/>
    </source>
</evidence>
<dbReference type="InterPro" id="IPR001297">
    <property type="entry name" value="PBS_linker_dom"/>
</dbReference>
<dbReference type="InterPro" id="IPR008213">
    <property type="entry name" value="CpcD-like_dom"/>
</dbReference>
<comment type="caution">
    <text evidence="11">The sequence shown here is derived from an EMBL/GenBank/DDBJ whole genome shotgun (WGS) entry which is preliminary data.</text>
</comment>
<evidence type="ECO:0000256" key="7">
    <source>
        <dbReference type="PROSITE-ProRule" id="PRU00775"/>
    </source>
</evidence>
<dbReference type="PANTHER" id="PTHR34011">
    <property type="entry name" value="PHYCOBILISOME 32.1 KDA LINKER POLYPEPTIDE, PHYCOCYANIN-ASSOCIATED, ROD 2-RELATED"/>
    <property type="match status" value="1"/>
</dbReference>
<dbReference type="SMART" id="SM01094">
    <property type="entry name" value="CpcD"/>
    <property type="match status" value="1"/>
</dbReference>
<dbReference type="PIRSF" id="PIRSF005898">
    <property type="entry name" value="Phycobilisome_CpeC/CpcI"/>
    <property type="match status" value="1"/>
</dbReference>
<keyword evidence="5" id="KW-0793">Thylakoid</keyword>
<feature type="domain" description="PBS-linker" evidence="10">
    <location>
        <begin position="1"/>
        <end position="179"/>
    </location>
</feature>
<dbReference type="EMBL" id="JAYGHY010000042">
    <property type="protein sequence ID" value="MEA5443245.1"/>
    <property type="molecule type" value="Genomic_DNA"/>
</dbReference>
<name>A0ABU5SXJ4_9CYAN</name>
<evidence type="ECO:0000256" key="3">
    <source>
        <dbReference type="ARBA" id="ARBA00022549"/>
    </source>
</evidence>
<evidence type="ECO:0000313" key="11">
    <source>
        <dbReference type="EMBL" id="MEA5443245.1"/>
    </source>
</evidence>
<keyword evidence="12" id="KW-1185">Reference proteome</keyword>
<evidence type="ECO:0000259" key="9">
    <source>
        <dbReference type="PROSITE" id="PS51441"/>
    </source>
</evidence>
<evidence type="ECO:0000256" key="1">
    <source>
        <dbReference type="ARBA" id="ARBA00004445"/>
    </source>
</evidence>
<dbReference type="InterPro" id="IPR038255">
    <property type="entry name" value="PBS_linker_sf"/>
</dbReference>
<keyword evidence="6" id="KW-0472">Membrane</keyword>
<keyword evidence="3" id="KW-0042">Antenna complex</keyword>
<feature type="region of interest" description="Disordered" evidence="8">
    <location>
        <begin position="217"/>
        <end position="244"/>
    </location>
</feature>
<accession>A0ABU5SXJ4</accession>
<keyword evidence="4 7" id="KW-0605">Phycobilisome</keyword>
<dbReference type="Proteomes" id="UP001302329">
    <property type="component" value="Unassembled WGS sequence"/>
</dbReference>